<sequence length="82" mass="9535">VQYISLLEKSFVHEELFTFNQTEEKNMINTIGRTLLSRLESLYKGGHSNPRLIWLKDLLESEMEKHGSEDAVIYSYAAMKVI</sequence>
<proteinExistence type="predicted"/>
<evidence type="ECO:0000313" key="2">
    <source>
        <dbReference type="Proteomes" id="UP001432322"/>
    </source>
</evidence>
<gene>
    <name evidence="1" type="ORF">PFISCL1PPCAC_1605</name>
</gene>
<feature type="non-terminal residue" evidence="1">
    <location>
        <position position="1"/>
    </location>
</feature>
<accession>A0AAV5UUD4</accession>
<dbReference type="EMBL" id="BTSY01000001">
    <property type="protein sequence ID" value="GMT10308.1"/>
    <property type="molecule type" value="Genomic_DNA"/>
</dbReference>
<evidence type="ECO:0000313" key="1">
    <source>
        <dbReference type="EMBL" id="GMT10308.1"/>
    </source>
</evidence>
<dbReference type="AlphaFoldDB" id="A0AAV5UUD4"/>
<organism evidence="1 2">
    <name type="scientific">Pristionchus fissidentatus</name>
    <dbReference type="NCBI Taxonomy" id="1538716"/>
    <lineage>
        <taxon>Eukaryota</taxon>
        <taxon>Metazoa</taxon>
        <taxon>Ecdysozoa</taxon>
        <taxon>Nematoda</taxon>
        <taxon>Chromadorea</taxon>
        <taxon>Rhabditida</taxon>
        <taxon>Rhabditina</taxon>
        <taxon>Diplogasteromorpha</taxon>
        <taxon>Diplogasteroidea</taxon>
        <taxon>Neodiplogasteridae</taxon>
        <taxon>Pristionchus</taxon>
    </lineage>
</organism>
<reference evidence="1" key="1">
    <citation type="submission" date="2023-10" db="EMBL/GenBank/DDBJ databases">
        <title>Genome assembly of Pristionchus species.</title>
        <authorList>
            <person name="Yoshida K."/>
            <person name="Sommer R.J."/>
        </authorList>
    </citation>
    <scope>NUCLEOTIDE SEQUENCE</scope>
    <source>
        <strain evidence="1">RS5133</strain>
    </source>
</reference>
<evidence type="ECO:0008006" key="3">
    <source>
        <dbReference type="Google" id="ProtNLM"/>
    </source>
</evidence>
<keyword evidence="2" id="KW-1185">Reference proteome</keyword>
<name>A0AAV5UUD4_9BILA</name>
<protein>
    <recommendedName>
        <fullName evidence="3">Cytochrome P450</fullName>
    </recommendedName>
</protein>
<comment type="caution">
    <text evidence="1">The sequence shown here is derived from an EMBL/GenBank/DDBJ whole genome shotgun (WGS) entry which is preliminary data.</text>
</comment>
<feature type="non-terminal residue" evidence="1">
    <location>
        <position position="82"/>
    </location>
</feature>
<dbReference type="Proteomes" id="UP001432322">
    <property type="component" value="Unassembled WGS sequence"/>
</dbReference>